<comment type="cofactor">
    <cofactor evidence="12">
        <name>Zn(2+)</name>
        <dbReference type="ChEBI" id="CHEBI:29105"/>
    </cofactor>
    <text evidence="12">Binds 2 zinc ions per subunit.</text>
</comment>
<comment type="catalytic activity">
    <reaction evidence="11 12">
        <text>ATP + H2O = ADP + phosphate + H(+)</text>
        <dbReference type="Rhea" id="RHEA:13065"/>
        <dbReference type="ChEBI" id="CHEBI:15377"/>
        <dbReference type="ChEBI" id="CHEBI:15378"/>
        <dbReference type="ChEBI" id="CHEBI:30616"/>
        <dbReference type="ChEBI" id="CHEBI:43474"/>
        <dbReference type="ChEBI" id="CHEBI:456216"/>
        <dbReference type="EC" id="5.6.2.4"/>
    </reaction>
</comment>
<evidence type="ECO:0000256" key="11">
    <source>
        <dbReference type="ARBA" id="ARBA00048988"/>
    </source>
</evidence>
<evidence type="ECO:0000259" key="14">
    <source>
        <dbReference type="PROSITE" id="PS51194"/>
    </source>
</evidence>
<dbReference type="GO" id="GO:0008270">
    <property type="term" value="F:zinc ion binding"/>
    <property type="evidence" value="ECO:0007669"/>
    <property type="project" value="UniProtKB-UniRule"/>
</dbReference>
<dbReference type="EC" id="5.6.2.4" evidence="12"/>
<comment type="function">
    <text evidence="12">Initiates the restart of stalled replication forks, which reloads the replicative helicase on sites other than the origin of replication. Recognizes and binds to abandoned replication forks and remodels them to uncover a helicase loading site. Promotes assembly of the primosome at these replication forks.</text>
</comment>
<dbReference type="FunFam" id="3.40.1440.60:FF:000001">
    <property type="entry name" value="Primosomal protein N"/>
    <property type="match status" value="1"/>
</dbReference>
<feature type="binding site" evidence="12">
    <location>
        <position position="526"/>
    </location>
    <ligand>
        <name>Zn(2+)</name>
        <dbReference type="ChEBI" id="CHEBI:29105"/>
        <label>1</label>
    </ligand>
</feature>
<evidence type="ECO:0000256" key="6">
    <source>
        <dbReference type="ARBA" id="ARBA00022806"/>
    </source>
</evidence>
<keyword evidence="6 12" id="KW-0347">Helicase</keyword>
<dbReference type="Pfam" id="PF00270">
    <property type="entry name" value="DEAD"/>
    <property type="match status" value="1"/>
</dbReference>
<dbReference type="PANTHER" id="PTHR30580:SF0">
    <property type="entry name" value="PRIMOSOMAL PROTEIN N"/>
    <property type="match status" value="1"/>
</dbReference>
<keyword evidence="1 12" id="KW-0639">Primosome</keyword>
<feature type="binding site" evidence="12">
    <location>
        <position position="563"/>
    </location>
    <ligand>
        <name>Zn(2+)</name>
        <dbReference type="ChEBI" id="CHEBI:29105"/>
        <label>1</label>
    </ligand>
</feature>
<dbReference type="PANTHER" id="PTHR30580">
    <property type="entry name" value="PRIMOSOMAL PROTEIN N"/>
    <property type="match status" value="1"/>
</dbReference>
<keyword evidence="7 12" id="KW-0862">Zinc</keyword>
<dbReference type="CDD" id="cd18804">
    <property type="entry name" value="SF2_C_priA"/>
    <property type="match status" value="1"/>
</dbReference>
<dbReference type="Pfam" id="PF00271">
    <property type="entry name" value="Helicase_C"/>
    <property type="match status" value="1"/>
</dbReference>
<dbReference type="GO" id="GO:0043138">
    <property type="term" value="F:3'-5' DNA helicase activity"/>
    <property type="evidence" value="ECO:0007669"/>
    <property type="project" value="UniProtKB-EC"/>
</dbReference>
<dbReference type="GO" id="GO:0003677">
    <property type="term" value="F:DNA binding"/>
    <property type="evidence" value="ECO:0007669"/>
    <property type="project" value="UniProtKB-UniRule"/>
</dbReference>
<reference evidence="15 16" key="1">
    <citation type="submission" date="2020-10" db="EMBL/GenBank/DDBJ databases">
        <title>Connecting structure to function with the recovery of over 1000 high-quality activated sludge metagenome-assembled genomes encoding full-length rRNA genes using long-read sequencing.</title>
        <authorList>
            <person name="Singleton C.M."/>
            <person name="Petriglieri F."/>
            <person name="Kristensen J.M."/>
            <person name="Kirkegaard R.H."/>
            <person name="Michaelsen T.Y."/>
            <person name="Andersen M.H."/>
            <person name="Karst S.M."/>
            <person name="Dueholm M.S."/>
            <person name="Nielsen P.H."/>
            <person name="Albertsen M."/>
        </authorList>
    </citation>
    <scope>NUCLEOTIDE SEQUENCE [LARGE SCALE GENOMIC DNA]</scope>
    <source>
        <strain evidence="15">Ribe_18-Q3-R11-54_MAXAC.273</strain>
    </source>
</reference>
<keyword evidence="9 12" id="KW-0238">DNA-binding</keyword>
<dbReference type="GO" id="GO:0016787">
    <property type="term" value="F:hydrolase activity"/>
    <property type="evidence" value="ECO:0007669"/>
    <property type="project" value="UniProtKB-KW"/>
</dbReference>
<dbReference type="CDD" id="cd17929">
    <property type="entry name" value="DEXHc_priA"/>
    <property type="match status" value="1"/>
</dbReference>
<dbReference type="InterPro" id="IPR041236">
    <property type="entry name" value="PriA_C"/>
</dbReference>
<dbReference type="Gene3D" id="3.40.50.300">
    <property type="entry name" value="P-loop containing nucleotide triphosphate hydrolases"/>
    <property type="match status" value="2"/>
</dbReference>
<evidence type="ECO:0000313" key="16">
    <source>
        <dbReference type="Proteomes" id="UP000808337"/>
    </source>
</evidence>
<dbReference type="GO" id="GO:0006302">
    <property type="term" value="P:double-strand break repair"/>
    <property type="evidence" value="ECO:0007669"/>
    <property type="project" value="InterPro"/>
</dbReference>
<dbReference type="Gene3D" id="3.40.1440.60">
    <property type="entry name" value="PriA, 3(prime) DNA-binding domain"/>
    <property type="match status" value="1"/>
</dbReference>
<feature type="domain" description="Helicase ATP-binding" evidence="13">
    <location>
        <begin position="296"/>
        <end position="462"/>
    </location>
</feature>
<comment type="catalytic activity">
    <reaction evidence="12">
        <text>Couples ATP hydrolysis with the unwinding of duplex DNA by translocating in the 3'-5' direction.</text>
        <dbReference type="EC" id="5.6.2.4"/>
    </reaction>
</comment>
<evidence type="ECO:0000256" key="4">
    <source>
        <dbReference type="ARBA" id="ARBA00022741"/>
    </source>
</evidence>
<dbReference type="GO" id="GO:1990077">
    <property type="term" value="C:primosome complex"/>
    <property type="evidence" value="ECO:0007669"/>
    <property type="project" value="UniProtKB-UniRule"/>
</dbReference>
<dbReference type="Pfam" id="PF18074">
    <property type="entry name" value="PriA_C"/>
    <property type="match status" value="1"/>
</dbReference>
<evidence type="ECO:0000313" key="15">
    <source>
        <dbReference type="EMBL" id="MBK9984286.1"/>
    </source>
</evidence>
<dbReference type="SUPFAM" id="SSF52540">
    <property type="entry name" value="P-loop containing nucleoside triphosphate hydrolases"/>
    <property type="match status" value="1"/>
</dbReference>
<evidence type="ECO:0000256" key="1">
    <source>
        <dbReference type="ARBA" id="ARBA00022515"/>
    </source>
</evidence>
<protein>
    <recommendedName>
        <fullName evidence="12">Replication restart protein PriA</fullName>
    </recommendedName>
    <alternativeName>
        <fullName evidence="12">ATP-dependent DNA helicase PriA</fullName>
        <ecNumber evidence="12">5.6.2.4</ecNumber>
    </alternativeName>
    <alternativeName>
        <fullName evidence="12">DNA 3'-5' helicase PriA</fullName>
    </alternativeName>
</protein>
<dbReference type="InterPro" id="IPR040498">
    <property type="entry name" value="PriA_CRR"/>
</dbReference>
<feature type="binding site" evidence="12">
    <location>
        <position position="566"/>
    </location>
    <ligand>
        <name>Zn(2+)</name>
        <dbReference type="ChEBI" id="CHEBI:29105"/>
        <label>1</label>
    </ligand>
</feature>
<evidence type="ECO:0000259" key="13">
    <source>
        <dbReference type="PROSITE" id="PS51192"/>
    </source>
</evidence>
<feature type="binding site" evidence="12">
    <location>
        <position position="550"/>
    </location>
    <ligand>
        <name>Zn(2+)</name>
        <dbReference type="ChEBI" id="CHEBI:29105"/>
        <label>2</label>
    </ligand>
</feature>
<dbReference type="NCBIfam" id="TIGR00595">
    <property type="entry name" value="priA"/>
    <property type="match status" value="1"/>
</dbReference>
<dbReference type="Pfam" id="PF17764">
    <property type="entry name" value="PriA_3primeBD"/>
    <property type="match status" value="1"/>
</dbReference>
<accession>A0A9D7SXZ3</accession>
<dbReference type="InterPro" id="IPR005259">
    <property type="entry name" value="PriA"/>
</dbReference>
<dbReference type="FunFam" id="3.40.50.300:FF:000489">
    <property type="entry name" value="Primosome assembly protein PriA"/>
    <property type="match status" value="1"/>
</dbReference>
<dbReference type="InterPro" id="IPR042115">
    <property type="entry name" value="PriA_3primeBD_sf"/>
</dbReference>
<dbReference type="PROSITE" id="PS51192">
    <property type="entry name" value="HELICASE_ATP_BIND_1"/>
    <property type="match status" value="1"/>
</dbReference>
<proteinExistence type="inferred from homology"/>
<dbReference type="InterPro" id="IPR027417">
    <property type="entry name" value="P-loop_NTPase"/>
</dbReference>
<dbReference type="Pfam" id="PF18319">
    <property type="entry name" value="Zn_ribbon_PriA"/>
    <property type="match status" value="1"/>
</dbReference>
<dbReference type="GO" id="GO:0006270">
    <property type="term" value="P:DNA replication initiation"/>
    <property type="evidence" value="ECO:0007669"/>
    <property type="project" value="TreeGrafter"/>
</dbReference>
<dbReference type="GO" id="GO:0005524">
    <property type="term" value="F:ATP binding"/>
    <property type="evidence" value="ECO:0007669"/>
    <property type="project" value="UniProtKB-UniRule"/>
</dbReference>
<comment type="caution">
    <text evidence="15">The sequence shown here is derived from an EMBL/GenBank/DDBJ whole genome shotgun (WGS) entry which is preliminary data.</text>
</comment>
<evidence type="ECO:0000256" key="3">
    <source>
        <dbReference type="ARBA" id="ARBA00022723"/>
    </source>
</evidence>
<dbReference type="GO" id="GO:0006269">
    <property type="term" value="P:DNA replication, synthesis of primer"/>
    <property type="evidence" value="ECO:0007669"/>
    <property type="project" value="UniProtKB-KW"/>
</dbReference>
<evidence type="ECO:0000256" key="2">
    <source>
        <dbReference type="ARBA" id="ARBA00022705"/>
    </source>
</evidence>
<dbReference type="Proteomes" id="UP000808337">
    <property type="component" value="Unassembled WGS sequence"/>
</dbReference>
<sequence>MPSVDELYAEILLPLALEGTYTYNVPPSIASKVTFGVRVEVQFGSRKRYAGLVINMTSKSPATRTKEIISVLDETPLIQLWQYKLWLWMAGYYCCTPGEVMKAALPGATLLSSETIISPLPVPEDEILQLANPLYDLMRILQARPSLSLDELEKESGLKVLYPHIITLYKLGMIVVVERLAEKYVSKKIKQIQLSDAYATEQGLHKALDLISTKENQLKFLLSYLSLAGEEKIPLDIKDVLTKAEVENPVVKSLVKKGIFKEVTREINRMDRFKNEIIPDDMLLSVAQQNVYESILHQWQEKEVVLLHGVTGSGKTIIYTKLIEEVIKDGGQVLYLVPEIGLSVQIMNRLIKKFGNQITISHSRLSEHERVDLWNQVKEGIPIIAGVRSSIFLPFQNLKLIIVDEEHDTSYKQQDPNPRYHARDVAIYLAQKSGAKVLLGSATPSIESYFHSESGKYGKTFLSERFLGMELPIVTLIDKRKDKSAEGSPYSHTLIESIKTTLSAKKQVIIFKNRRGYSPVLKCNVCEWIAECNQCDISLTYHKGRNKLVCHVCGTVKEMISLCPACGSPRLSLEGYGTEKIEDELSVIFPESRIRRMDLDTTRGKNNLENLIYDFERGKIDILVGTQMVTKGLDFDHVGLVGVIYADQALHYPDFRSAERTFQTLVQVSGRAGRKHEQGNVMIQTFQPEHPVFLDVINSDYSSFYKREIKEREIFRYPPFVRQIAISIKHRQADISRDAADLLVTELKPNLGKRILGPSVPAVARVRNQYIHMVYIKIERDAKLLADVKQALKTFQQGIVKRKLLSTVRISIDVDPYH</sequence>
<keyword evidence="4 12" id="KW-0547">Nucleotide-binding</keyword>
<evidence type="ECO:0000256" key="9">
    <source>
        <dbReference type="ARBA" id="ARBA00023125"/>
    </source>
</evidence>
<dbReference type="InterPro" id="IPR001650">
    <property type="entry name" value="Helicase_C-like"/>
</dbReference>
<dbReference type="EMBL" id="JADKGY010000029">
    <property type="protein sequence ID" value="MBK9984286.1"/>
    <property type="molecule type" value="Genomic_DNA"/>
</dbReference>
<keyword evidence="3 12" id="KW-0479">Metal-binding</keyword>
<comment type="subunit">
    <text evidence="12">Component of the replication restart primosome.</text>
</comment>
<dbReference type="AlphaFoldDB" id="A0A9D7SXZ3"/>
<keyword evidence="5 12" id="KW-0378">Hydrolase</keyword>
<evidence type="ECO:0000256" key="10">
    <source>
        <dbReference type="ARBA" id="ARBA00023235"/>
    </source>
</evidence>
<evidence type="ECO:0000256" key="8">
    <source>
        <dbReference type="ARBA" id="ARBA00022840"/>
    </source>
</evidence>
<keyword evidence="10 12" id="KW-0413">Isomerase</keyword>
<dbReference type="InterPro" id="IPR014001">
    <property type="entry name" value="Helicase_ATP-bd"/>
</dbReference>
<keyword evidence="2 12" id="KW-0235">DNA replication</keyword>
<feature type="binding site" evidence="12">
    <location>
        <position position="553"/>
    </location>
    <ligand>
        <name>Zn(2+)</name>
        <dbReference type="ChEBI" id="CHEBI:29105"/>
        <label>2</label>
    </ligand>
</feature>
<evidence type="ECO:0000256" key="7">
    <source>
        <dbReference type="ARBA" id="ARBA00022833"/>
    </source>
</evidence>
<organism evidence="15 16">
    <name type="scientific">Candidatus Opimibacter skivensis</name>
    <dbReference type="NCBI Taxonomy" id="2982028"/>
    <lineage>
        <taxon>Bacteria</taxon>
        <taxon>Pseudomonadati</taxon>
        <taxon>Bacteroidota</taxon>
        <taxon>Saprospiria</taxon>
        <taxon>Saprospirales</taxon>
        <taxon>Saprospiraceae</taxon>
        <taxon>Candidatus Opimibacter</taxon>
    </lineage>
</organism>
<feature type="binding site" evidence="12">
    <location>
        <position position="523"/>
    </location>
    <ligand>
        <name>Zn(2+)</name>
        <dbReference type="ChEBI" id="CHEBI:29105"/>
        <label>1</label>
    </ligand>
</feature>
<name>A0A9D7SXZ3_9BACT</name>
<dbReference type="InterPro" id="IPR011545">
    <property type="entry name" value="DEAD/DEAH_box_helicase_dom"/>
</dbReference>
<evidence type="ECO:0000256" key="12">
    <source>
        <dbReference type="HAMAP-Rule" id="MF_00983"/>
    </source>
</evidence>
<dbReference type="GO" id="GO:0006310">
    <property type="term" value="P:DNA recombination"/>
    <property type="evidence" value="ECO:0007669"/>
    <property type="project" value="InterPro"/>
</dbReference>
<dbReference type="HAMAP" id="MF_00983">
    <property type="entry name" value="PriA"/>
    <property type="match status" value="1"/>
</dbReference>
<feature type="domain" description="Helicase C-terminal" evidence="14">
    <location>
        <begin position="524"/>
        <end position="732"/>
    </location>
</feature>
<dbReference type="PROSITE" id="PS51194">
    <property type="entry name" value="HELICASE_CTER"/>
    <property type="match status" value="1"/>
</dbReference>
<dbReference type="SMART" id="SM00490">
    <property type="entry name" value="HELICc"/>
    <property type="match status" value="1"/>
</dbReference>
<comment type="similarity">
    <text evidence="12">Belongs to the helicase family. PriA subfamily.</text>
</comment>
<keyword evidence="8 12" id="KW-0067">ATP-binding</keyword>
<gene>
    <name evidence="12 15" type="primary">priA</name>
    <name evidence="15" type="ORF">IPP15_18285</name>
</gene>
<evidence type="ECO:0000256" key="5">
    <source>
        <dbReference type="ARBA" id="ARBA00022801"/>
    </source>
</evidence>
<feature type="binding site" evidence="12">
    <location>
        <position position="532"/>
    </location>
    <ligand>
        <name>Zn(2+)</name>
        <dbReference type="ChEBI" id="CHEBI:29105"/>
        <label>2</label>
    </ligand>
</feature>
<feature type="binding site" evidence="12">
    <location>
        <position position="535"/>
    </location>
    <ligand>
        <name>Zn(2+)</name>
        <dbReference type="ChEBI" id="CHEBI:29105"/>
        <label>2</label>
    </ligand>
</feature>
<dbReference type="SMART" id="SM00487">
    <property type="entry name" value="DEXDc"/>
    <property type="match status" value="1"/>
</dbReference>
<dbReference type="InterPro" id="IPR041222">
    <property type="entry name" value="PriA_3primeBD"/>
</dbReference>